<name>A0A414IT69_9FIRM</name>
<dbReference type="GO" id="GO:0016887">
    <property type="term" value="F:ATP hydrolysis activity"/>
    <property type="evidence" value="ECO:0007669"/>
    <property type="project" value="InterPro"/>
</dbReference>
<accession>A0A414IT69</accession>
<dbReference type="PANTHER" id="PTHR43581:SF4">
    <property type="entry name" value="ATP_GTP PHOSPHATASE"/>
    <property type="match status" value="1"/>
</dbReference>
<dbReference type="InterPro" id="IPR003959">
    <property type="entry name" value="ATPase_AAA_core"/>
</dbReference>
<dbReference type="GO" id="GO:0005524">
    <property type="term" value="F:ATP binding"/>
    <property type="evidence" value="ECO:0007669"/>
    <property type="project" value="UniProtKB-KW"/>
</dbReference>
<dbReference type="EMBL" id="QSKC01000011">
    <property type="protein sequence ID" value="RHE31688.1"/>
    <property type="molecule type" value="Genomic_DNA"/>
</dbReference>
<dbReference type="InterPro" id="IPR051396">
    <property type="entry name" value="Bact_Antivir_Def_Nuclease"/>
</dbReference>
<dbReference type="SUPFAM" id="SSF52540">
    <property type="entry name" value="P-loop containing nucleoside triphosphate hydrolases"/>
    <property type="match status" value="1"/>
</dbReference>
<dbReference type="PANTHER" id="PTHR43581">
    <property type="entry name" value="ATP/GTP PHOSPHATASE"/>
    <property type="match status" value="1"/>
</dbReference>
<dbReference type="AlphaFoldDB" id="A0A414IT69"/>
<evidence type="ECO:0000313" key="2">
    <source>
        <dbReference type="EMBL" id="RHE31688.1"/>
    </source>
</evidence>
<dbReference type="Proteomes" id="UP000285290">
    <property type="component" value="Unassembled WGS sequence"/>
</dbReference>
<dbReference type="InterPro" id="IPR027417">
    <property type="entry name" value="P-loop_NTPase"/>
</dbReference>
<dbReference type="Gene3D" id="3.40.50.300">
    <property type="entry name" value="P-loop containing nucleotide triphosphate hydrolases"/>
    <property type="match status" value="1"/>
</dbReference>
<reference evidence="2 3" key="1">
    <citation type="submission" date="2018-08" db="EMBL/GenBank/DDBJ databases">
        <title>A genome reference for cultivated species of the human gut microbiota.</title>
        <authorList>
            <person name="Zou Y."/>
            <person name="Xue W."/>
            <person name="Luo G."/>
        </authorList>
    </citation>
    <scope>NUCLEOTIDE SEQUENCE [LARGE SCALE GENOMIC DNA]</scope>
    <source>
        <strain evidence="2 3">AM29-10</strain>
    </source>
</reference>
<proteinExistence type="predicted"/>
<dbReference type="Pfam" id="PF13304">
    <property type="entry name" value="AAA_21"/>
    <property type="match status" value="1"/>
</dbReference>
<evidence type="ECO:0000313" key="3">
    <source>
        <dbReference type="Proteomes" id="UP000285290"/>
    </source>
</evidence>
<keyword evidence="2" id="KW-0067">ATP-binding</keyword>
<protein>
    <submittedName>
        <fullName evidence="2">ATP-binding protein</fullName>
    </submittedName>
</protein>
<organism evidence="2 3">
    <name type="scientific">Agathobacter rectalis</name>
    <dbReference type="NCBI Taxonomy" id="39491"/>
    <lineage>
        <taxon>Bacteria</taxon>
        <taxon>Bacillati</taxon>
        <taxon>Bacillota</taxon>
        <taxon>Clostridia</taxon>
        <taxon>Lachnospirales</taxon>
        <taxon>Lachnospiraceae</taxon>
        <taxon>Agathobacter</taxon>
    </lineage>
</organism>
<evidence type="ECO:0000259" key="1">
    <source>
        <dbReference type="Pfam" id="PF13304"/>
    </source>
</evidence>
<feature type="domain" description="ATPase AAA-type core" evidence="1">
    <location>
        <begin position="113"/>
        <end position="224"/>
    </location>
</feature>
<gene>
    <name evidence="2" type="ORF">DW753_09810</name>
</gene>
<feature type="non-terminal residue" evidence="2">
    <location>
        <position position="291"/>
    </location>
</feature>
<sequence length="291" mass="33820">MKDDLDFFNERYKNETAGIWLEFNKSFVEIKRLFEAGKFVTAYHKADRVFSSIEPEHVEKVKLKTGYSINDTPRKEFIKYLLDLKMTQALAISNGKLDKADNISKWFNNFDNLLKQIFDDESVRVDFDEDTFKFSIVMDGRKKFDFNTLSSGYAAILDIVVDLIIRMENQLNRSFDFDIPGIVLIDEIETHLHLELQRNIMGLLTTIFPNIQFVVSSHSPFILNSLENVVIYDLEKKICVKNGLADIPYSGIVEGYFKSDELSNELRDKFEEYKELAGKSLRKESKVVQTK</sequence>
<keyword evidence="2" id="KW-0547">Nucleotide-binding</keyword>
<comment type="caution">
    <text evidence="2">The sequence shown here is derived from an EMBL/GenBank/DDBJ whole genome shotgun (WGS) entry which is preliminary data.</text>
</comment>